<dbReference type="SUPFAM" id="SSF51905">
    <property type="entry name" value="FAD/NAD(P)-binding domain"/>
    <property type="match status" value="1"/>
</dbReference>
<organism evidence="6">
    <name type="scientific">mine drainage metagenome</name>
    <dbReference type="NCBI Taxonomy" id="410659"/>
    <lineage>
        <taxon>unclassified sequences</taxon>
        <taxon>metagenomes</taxon>
        <taxon>ecological metagenomes</taxon>
    </lineage>
</organism>
<evidence type="ECO:0000256" key="3">
    <source>
        <dbReference type="ARBA" id="ARBA00022827"/>
    </source>
</evidence>
<feature type="domain" description="FAD-dependent oxidoreductase 2 FAD-binding" evidence="5">
    <location>
        <begin position="29"/>
        <end position="245"/>
    </location>
</feature>
<reference evidence="6" key="2">
    <citation type="journal article" date="2014" name="ISME J.">
        <title>Microbial stratification in low pH oxic and suboxic macroscopic growths along an acid mine drainage.</title>
        <authorList>
            <person name="Mendez-Garcia C."/>
            <person name="Mesa V."/>
            <person name="Sprenger R.R."/>
            <person name="Richter M."/>
            <person name="Diez M.S."/>
            <person name="Solano J."/>
            <person name="Bargiela R."/>
            <person name="Golyshina O.V."/>
            <person name="Manteca A."/>
            <person name="Ramos J.L."/>
            <person name="Gallego J.R."/>
            <person name="Llorente I."/>
            <person name="Martins Dos Santos V.A."/>
            <person name="Jensen O.N."/>
            <person name="Pelaez A.I."/>
            <person name="Sanchez J."/>
            <person name="Ferrer M."/>
        </authorList>
    </citation>
    <scope>NUCLEOTIDE SEQUENCE</scope>
</reference>
<evidence type="ECO:0000313" key="6">
    <source>
        <dbReference type="EMBL" id="EQD39256.1"/>
    </source>
</evidence>
<evidence type="ECO:0000256" key="1">
    <source>
        <dbReference type="ARBA" id="ARBA00001974"/>
    </source>
</evidence>
<dbReference type="GO" id="GO:0034628">
    <property type="term" value="P:'de novo' NAD+ biosynthetic process from L-aspartate"/>
    <property type="evidence" value="ECO:0007669"/>
    <property type="project" value="TreeGrafter"/>
</dbReference>
<keyword evidence="4" id="KW-0560">Oxidoreductase</keyword>
<feature type="non-terminal residue" evidence="6">
    <location>
        <position position="245"/>
    </location>
</feature>
<dbReference type="InterPro" id="IPR003953">
    <property type="entry name" value="FAD-dep_OxRdtase_2_FAD-bd"/>
</dbReference>
<evidence type="ECO:0000256" key="2">
    <source>
        <dbReference type="ARBA" id="ARBA00022630"/>
    </source>
</evidence>
<evidence type="ECO:0000256" key="4">
    <source>
        <dbReference type="ARBA" id="ARBA00023002"/>
    </source>
</evidence>
<dbReference type="PANTHER" id="PTHR42716">
    <property type="entry name" value="L-ASPARTATE OXIDASE"/>
    <property type="match status" value="1"/>
</dbReference>
<dbReference type="PANTHER" id="PTHR42716:SF2">
    <property type="entry name" value="L-ASPARTATE OXIDASE, CHLOROPLASTIC"/>
    <property type="match status" value="1"/>
</dbReference>
<dbReference type="GO" id="GO:0008734">
    <property type="term" value="F:L-aspartate oxidase activity"/>
    <property type="evidence" value="ECO:0007669"/>
    <property type="project" value="InterPro"/>
</dbReference>
<gene>
    <name evidence="6" type="ORF">B1B_15451</name>
</gene>
<dbReference type="AlphaFoldDB" id="T0YUH4"/>
<proteinExistence type="predicted"/>
<reference evidence="6" key="1">
    <citation type="submission" date="2013-08" db="EMBL/GenBank/DDBJ databases">
        <authorList>
            <person name="Mendez C."/>
            <person name="Richter M."/>
            <person name="Ferrer M."/>
            <person name="Sanchez J."/>
        </authorList>
    </citation>
    <scope>NUCLEOTIDE SEQUENCE</scope>
</reference>
<comment type="caution">
    <text evidence="6">The sequence shown here is derived from an EMBL/GenBank/DDBJ whole genome shotgun (WGS) entry which is preliminary data.</text>
</comment>
<dbReference type="InterPro" id="IPR036188">
    <property type="entry name" value="FAD/NAD-bd_sf"/>
</dbReference>
<keyword evidence="3" id="KW-0274">FAD</keyword>
<protein>
    <submittedName>
        <fullName evidence="6">L-aspartate oxidase</fullName>
    </submittedName>
</protein>
<keyword evidence="2" id="KW-0285">Flavoprotein</keyword>
<dbReference type="Gene3D" id="3.50.50.60">
    <property type="entry name" value="FAD/NAD(P)-binding domain"/>
    <property type="match status" value="1"/>
</dbReference>
<dbReference type="EMBL" id="AUZY01010282">
    <property type="protein sequence ID" value="EQD39256.1"/>
    <property type="molecule type" value="Genomic_DNA"/>
</dbReference>
<accession>T0YUH4</accession>
<evidence type="ECO:0000259" key="5">
    <source>
        <dbReference type="Pfam" id="PF00890"/>
    </source>
</evidence>
<sequence>MLRLRRGSRSLYGAPTGAWDVTDAARRPLIIGSGIAGLYVALRCRELGLHPTVVTKARLEESNTRYAQGGIAAAIGPDDSPSLHLEDTVAAGDGIVNVAAARILAFEAPARIADLVRYGVPFDTVNGQIALGREAAHRRARILHAGGDSTGYSIEEALKHRALDAGIEARERTVLRAIRPGGKEGSVAILSDPDGRRVEYLNPGPIVLATGGTGSLYRQSSNPSVATGEGVSIAFRAGAWLDDME</sequence>
<comment type="cofactor">
    <cofactor evidence="1">
        <name>FAD</name>
        <dbReference type="ChEBI" id="CHEBI:57692"/>
    </cofactor>
</comment>
<name>T0YUH4_9ZZZZ</name>
<dbReference type="InterPro" id="IPR005288">
    <property type="entry name" value="NadB"/>
</dbReference>
<dbReference type="Pfam" id="PF00890">
    <property type="entry name" value="FAD_binding_2"/>
    <property type="match status" value="1"/>
</dbReference>